<sequence length="455" mass="48294">MTRDELLSSLPPEWPECPLASIRRGLEESGETLIVLDDDPTGTQTVYDLPVVTCLDRESIAAALAEKPPVLFLLTNSRSLTADETRTLHQKLGETLRSLGQGRVISRSDSTLRGHYPSETDVLSDALGLGDAITLLAPFFAAGGRLTAGDQHYVLEGEEAVEAHLTPFAKDPVFAFSHSFLPDYIEEKTSGRVRADQVVSLGLELIRKQGPEAVAEKLMAAPARSVVIANAVCQRDIEVVAAGVGIAARKGKGLLARSAASYVQACAGLPTREPLSKGDLQSSSTNGGLVVVGSHVPKTTSQLSYLLERTPDWEQIELDVDQLLASGIPGDLQARLNAALESGRHAILSTSRKLTTGGGDEENLRISATVSAALVEIVSNIPPPRFLIAKGGITSSDIATKALQVRRAMVQGAILPGVPVWKLGEETRFPGLSYVIFPGNVGGDSALFEAVLKLT</sequence>
<name>A0ABW2LB66_9BACT</name>
<keyword evidence="6" id="KW-0119">Carbohydrate metabolism</keyword>
<gene>
    <name evidence="9" type="ORF">ACFQY0_13365</name>
</gene>
<keyword evidence="2" id="KW-0808">Transferase</keyword>
<dbReference type="InterPro" id="IPR010737">
    <property type="entry name" value="4-carb_acid_sugar_kinase_N"/>
</dbReference>
<dbReference type="Gene3D" id="3.40.980.20">
    <property type="entry name" value="Four-carbon acid sugar kinase, nucleotide binding domain"/>
    <property type="match status" value="1"/>
</dbReference>
<reference evidence="10" key="1">
    <citation type="journal article" date="2019" name="Int. J. Syst. Evol. Microbiol.">
        <title>The Global Catalogue of Microorganisms (GCM) 10K type strain sequencing project: providing services to taxonomists for standard genome sequencing and annotation.</title>
        <authorList>
            <consortium name="The Broad Institute Genomics Platform"/>
            <consortium name="The Broad Institute Genome Sequencing Center for Infectious Disease"/>
            <person name="Wu L."/>
            <person name="Ma J."/>
        </authorList>
    </citation>
    <scope>NUCLEOTIDE SEQUENCE [LARGE SCALE GENOMIC DNA]</scope>
    <source>
        <strain evidence="10">CGMCC 4.1467</strain>
    </source>
</reference>
<evidence type="ECO:0000313" key="10">
    <source>
        <dbReference type="Proteomes" id="UP001596472"/>
    </source>
</evidence>
<evidence type="ECO:0000256" key="3">
    <source>
        <dbReference type="ARBA" id="ARBA00022741"/>
    </source>
</evidence>
<accession>A0ABW2LB66</accession>
<dbReference type="Proteomes" id="UP001596472">
    <property type="component" value="Unassembled WGS sequence"/>
</dbReference>
<evidence type="ECO:0000256" key="4">
    <source>
        <dbReference type="ARBA" id="ARBA00022777"/>
    </source>
</evidence>
<keyword evidence="3" id="KW-0547">Nucleotide-binding</keyword>
<dbReference type="InterPro" id="IPR042213">
    <property type="entry name" value="NBD_C_sf"/>
</dbReference>
<evidence type="ECO:0000256" key="1">
    <source>
        <dbReference type="ARBA" id="ARBA00005715"/>
    </source>
</evidence>
<comment type="caution">
    <text evidence="9">The sequence shown here is derived from an EMBL/GenBank/DDBJ whole genome shotgun (WGS) entry which is preliminary data.</text>
</comment>
<dbReference type="InterPro" id="IPR031475">
    <property type="entry name" value="NBD_C"/>
</dbReference>
<keyword evidence="4 9" id="KW-0418">Kinase</keyword>
<evidence type="ECO:0000256" key="5">
    <source>
        <dbReference type="ARBA" id="ARBA00022840"/>
    </source>
</evidence>
<proteinExistence type="inferred from homology"/>
<dbReference type="GO" id="GO:0016301">
    <property type="term" value="F:kinase activity"/>
    <property type="evidence" value="ECO:0007669"/>
    <property type="project" value="UniProtKB-KW"/>
</dbReference>
<organism evidence="9 10">
    <name type="scientific">Haloferula chungangensis</name>
    <dbReference type="NCBI Taxonomy" id="1048331"/>
    <lineage>
        <taxon>Bacteria</taxon>
        <taxon>Pseudomonadati</taxon>
        <taxon>Verrucomicrobiota</taxon>
        <taxon>Verrucomicrobiia</taxon>
        <taxon>Verrucomicrobiales</taxon>
        <taxon>Verrucomicrobiaceae</taxon>
        <taxon>Haloferula</taxon>
    </lineage>
</organism>
<evidence type="ECO:0000313" key="9">
    <source>
        <dbReference type="EMBL" id="MFC7338177.1"/>
    </source>
</evidence>
<keyword evidence="10" id="KW-1185">Reference proteome</keyword>
<evidence type="ECO:0000259" key="7">
    <source>
        <dbReference type="Pfam" id="PF07005"/>
    </source>
</evidence>
<protein>
    <submittedName>
        <fullName evidence="9">Four-carbon acid sugar kinase family protein</fullName>
    </submittedName>
</protein>
<dbReference type="Gene3D" id="3.40.50.10840">
    <property type="entry name" value="Putative sugar-binding, N-terminal domain"/>
    <property type="match status" value="1"/>
</dbReference>
<comment type="similarity">
    <text evidence="1">Belongs to the four-carbon acid sugar kinase family.</text>
</comment>
<dbReference type="InterPro" id="IPR037051">
    <property type="entry name" value="4-carb_acid_sugar_kinase_N_sf"/>
</dbReference>
<feature type="domain" description="Four-carbon acid sugar kinase N-terminal" evidence="7">
    <location>
        <begin position="33"/>
        <end position="265"/>
    </location>
</feature>
<dbReference type="Pfam" id="PF17042">
    <property type="entry name" value="NBD_C"/>
    <property type="match status" value="1"/>
</dbReference>
<evidence type="ECO:0000259" key="8">
    <source>
        <dbReference type="Pfam" id="PF17042"/>
    </source>
</evidence>
<evidence type="ECO:0000256" key="6">
    <source>
        <dbReference type="ARBA" id="ARBA00023277"/>
    </source>
</evidence>
<dbReference type="EMBL" id="JBHTBS010000006">
    <property type="protein sequence ID" value="MFC7338177.1"/>
    <property type="molecule type" value="Genomic_DNA"/>
</dbReference>
<dbReference type="RefSeq" id="WP_379713194.1">
    <property type="nucleotide sequence ID" value="NZ_JBHTBS010000006.1"/>
</dbReference>
<evidence type="ECO:0000256" key="2">
    <source>
        <dbReference type="ARBA" id="ARBA00022679"/>
    </source>
</evidence>
<keyword evidence="5" id="KW-0067">ATP-binding</keyword>
<dbReference type="SUPFAM" id="SSF142764">
    <property type="entry name" value="YgbK-like"/>
    <property type="match status" value="1"/>
</dbReference>
<dbReference type="Pfam" id="PF07005">
    <property type="entry name" value="SBD_N"/>
    <property type="match status" value="1"/>
</dbReference>
<feature type="domain" description="Four-carbon acid sugar kinase nucleotide binding" evidence="8">
    <location>
        <begin position="289"/>
        <end position="447"/>
    </location>
</feature>